<dbReference type="EMBL" id="GU474890">
    <property type="protein sequence ID" value="ADI18485.1"/>
    <property type="molecule type" value="Genomic_DNA"/>
</dbReference>
<proteinExistence type="predicted"/>
<protein>
    <submittedName>
        <fullName evidence="2">Uncharacterized protein</fullName>
    </submittedName>
</protein>
<dbReference type="AlphaFoldDB" id="E0XVP4"/>
<evidence type="ECO:0000313" key="2">
    <source>
        <dbReference type="EMBL" id="ADI18485.1"/>
    </source>
</evidence>
<sequence length="67" mass="7405">MEPVGKYYEWPNKRIESNSSARNRSREIVVNQAVKVPAKDRPAPAKAAPEKANGDLKVTAGNSLRRS</sequence>
<reference evidence="2" key="1">
    <citation type="journal article" date="2011" name="Environ. Microbiol.">
        <title>Time-series analyses of Monterey Bay coastal microbial picoplankton using a 'genome proxy' microarray.</title>
        <authorList>
            <person name="Rich V.I."/>
            <person name="Pham V.D."/>
            <person name="Eppley J."/>
            <person name="Shi Y."/>
            <person name="DeLong E.F."/>
        </authorList>
    </citation>
    <scope>NUCLEOTIDE SEQUENCE</scope>
</reference>
<name>E0XVP4_9BACT</name>
<feature type="compositionally biased region" description="Basic and acidic residues" evidence="1">
    <location>
        <begin position="37"/>
        <end position="54"/>
    </location>
</feature>
<evidence type="ECO:0000256" key="1">
    <source>
        <dbReference type="SAM" id="MobiDB-lite"/>
    </source>
</evidence>
<accession>E0XVP4</accession>
<organism evidence="2">
    <name type="scientific">uncultured Verrucomicrobiales bacterium HF4000_13K17</name>
    <dbReference type="NCBI Taxonomy" id="710998"/>
    <lineage>
        <taxon>Bacteria</taxon>
        <taxon>Pseudomonadati</taxon>
        <taxon>Verrucomicrobiota</taxon>
        <taxon>Verrucomicrobiia</taxon>
        <taxon>Verrucomicrobiales</taxon>
        <taxon>environmental samples</taxon>
    </lineage>
</organism>
<feature type="region of interest" description="Disordered" evidence="1">
    <location>
        <begin position="17"/>
        <end position="67"/>
    </location>
</feature>